<dbReference type="GO" id="GO:0043565">
    <property type="term" value="F:sequence-specific DNA binding"/>
    <property type="evidence" value="ECO:0007669"/>
    <property type="project" value="InterPro"/>
</dbReference>
<sequence>MSKAKFSVLVVEDEKLIARNISRSIQRVNSSFEVVAIASNGEEALAITDELLPNVVFTDICMPIMDGLELAKRIREKYDFIVCVILSGHNDFAYAKEAIQHQVMEYLLKPVNDDELSEVLRKIEKNLLTFQEEFEMANNTSFQKPENIAELVEEYIHKHYMELLELGEIAEKFGFSVSYLTKIFTKFTGKTPSKYIRDYRISLAKQLLRNPNLSISVVGKKVGYPDQFHFSKIFRQATGMSPSEFRTRDS</sequence>
<evidence type="ECO:0000256" key="6">
    <source>
        <dbReference type="PROSITE-ProRule" id="PRU00169"/>
    </source>
</evidence>
<dbReference type="SMART" id="SM00342">
    <property type="entry name" value="HTH_ARAC"/>
    <property type="match status" value="1"/>
</dbReference>
<dbReference type="PROSITE" id="PS01124">
    <property type="entry name" value="HTH_ARAC_FAMILY_2"/>
    <property type="match status" value="1"/>
</dbReference>
<dbReference type="InterPro" id="IPR020449">
    <property type="entry name" value="Tscrpt_reg_AraC-type_HTH"/>
</dbReference>
<dbReference type="OrthoDB" id="159632at2"/>
<dbReference type="GO" id="GO:0003700">
    <property type="term" value="F:DNA-binding transcription factor activity"/>
    <property type="evidence" value="ECO:0007669"/>
    <property type="project" value="InterPro"/>
</dbReference>
<comment type="caution">
    <text evidence="9">The sequence shown here is derived from an EMBL/GenBank/DDBJ whole genome shotgun (WGS) entry which is preliminary data.</text>
</comment>
<evidence type="ECO:0000313" key="12">
    <source>
        <dbReference type="Proteomes" id="UP000220611"/>
    </source>
</evidence>
<evidence type="ECO:0000313" key="10">
    <source>
        <dbReference type="EMBL" id="PEQ24270.1"/>
    </source>
</evidence>
<feature type="domain" description="Response regulatory" evidence="8">
    <location>
        <begin position="7"/>
        <end position="124"/>
    </location>
</feature>
<organism evidence="9 11">
    <name type="scientific">[Clostridium] leptum DSM 753</name>
    <dbReference type="NCBI Taxonomy" id="428125"/>
    <lineage>
        <taxon>Bacteria</taxon>
        <taxon>Bacillati</taxon>
        <taxon>Bacillota</taxon>
        <taxon>Clostridia</taxon>
        <taxon>Eubacteriales</taxon>
        <taxon>Oscillospiraceae</taxon>
        <taxon>Oscillospiraceae incertae sedis</taxon>
    </lineage>
</organism>
<evidence type="ECO:0000259" key="7">
    <source>
        <dbReference type="PROSITE" id="PS01124"/>
    </source>
</evidence>
<feature type="domain" description="HTH araC/xylS-type" evidence="7">
    <location>
        <begin position="150"/>
        <end position="248"/>
    </location>
</feature>
<protein>
    <recommendedName>
        <fullName evidence="1">Stage 0 sporulation protein A homolog</fullName>
    </recommendedName>
</protein>
<dbReference type="PRINTS" id="PR00032">
    <property type="entry name" value="HTHARAC"/>
</dbReference>
<dbReference type="HOGENOM" id="CLU_000445_5_1_9"/>
<reference evidence="9 11" key="1">
    <citation type="submission" date="2007-08" db="EMBL/GenBank/DDBJ databases">
        <title>Draft genome sequence of Clostridium leptum (DSM 753).</title>
        <authorList>
            <person name="Sudarsanam P."/>
            <person name="Ley R."/>
            <person name="Guruge J."/>
            <person name="Turnbaugh P.J."/>
            <person name="Mahowald M."/>
            <person name="Liep D."/>
            <person name="Gordon J."/>
        </authorList>
    </citation>
    <scope>NUCLEOTIDE SEQUENCE [LARGE SCALE GENOMIC DNA]</scope>
    <source>
        <strain evidence="9 11">DSM 753</strain>
    </source>
</reference>
<dbReference type="CDD" id="cd17536">
    <property type="entry name" value="REC_YesN-like"/>
    <property type="match status" value="1"/>
</dbReference>
<gene>
    <name evidence="10" type="ORF">CH238_08730</name>
    <name evidence="9" type="ORF">CLOLEP_00468</name>
</gene>
<proteinExistence type="predicted"/>
<dbReference type="GO" id="GO:0000160">
    <property type="term" value="P:phosphorelay signal transduction system"/>
    <property type="evidence" value="ECO:0007669"/>
    <property type="project" value="InterPro"/>
</dbReference>
<feature type="modified residue" description="4-aspartylphosphate" evidence="6">
    <location>
        <position position="59"/>
    </location>
</feature>
<dbReference type="Gene3D" id="3.40.50.2300">
    <property type="match status" value="1"/>
</dbReference>
<dbReference type="InterPro" id="IPR001789">
    <property type="entry name" value="Sig_transdc_resp-reg_receiver"/>
</dbReference>
<dbReference type="AlphaFoldDB" id="A7VPJ2"/>
<evidence type="ECO:0000256" key="3">
    <source>
        <dbReference type="ARBA" id="ARBA00023125"/>
    </source>
</evidence>
<dbReference type="Gene3D" id="1.10.10.60">
    <property type="entry name" value="Homeodomain-like"/>
    <property type="match status" value="2"/>
</dbReference>
<keyword evidence="3 10" id="KW-0238">DNA-binding</keyword>
<evidence type="ECO:0000256" key="2">
    <source>
        <dbReference type="ARBA" id="ARBA00023015"/>
    </source>
</evidence>
<evidence type="ECO:0000256" key="1">
    <source>
        <dbReference type="ARBA" id="ARBA00018672"/>
    </source>
</evidence>
<name>A7VPJ2_9FIRM</name>
<dbReference type="InterPro" id="IPR011006">
    <property type="entry name" value="CheY-like_superfamily"/>
</dbReference>
<keyword evidence="6" id="KW-0597">Phosphoprotein</keyword>
<accession>A7VPJ2</accession>
<dbReference type="Proteomes" id="UP000220611">
    <property type="component" value="Unassembled WGS sequence"/>
</dbReference>
<dbReference type="SUPFAM" id="SSF52172">
    <property type="entry name" value="CheY-like"/>
    <property type="match status" value="1"/>
</dbReference>
<comment type="function">
    <text evidence="5">May play the central regulatory role in sporulation. It may be an element of the effector pathway responsible for the activation of sporulation genes in response to nutritional stress. Spo0A may act in concert with spo0H (a sigma factor) to control the expression of some genes that are critical to the sporulation process.</text>
</comment>
<evidence type="ECO:0000259" key="8">
    <source>
        <dbReference type="PROSITE" id="PS50110"/>
    </source>
</evidence>
<dbReference type="PROSITE" id="PS50110">
    <property type="entry name" value="RESPONSE_REGULATORY"/>
    <property type="match status" value="1"/>
</dbReference>
<dbReference type="Pfam" id="PF12833">
    <property type="entry name" value="HTH_18"/>
    <property type="match status" value="1"/>
</dbReference>
<dbReference type="SUPFAM" id="SSF46689">
    <property type="entry name" value="Homeodomain-like"/>
    <property type="match status" value="2"/>
</dbReference>
<dbReference type="SMART" id="SM00448">
    <property type="entry name" value="REC"/>
    <property type="match status" value="1"/>
</dbReference>
<dbReference type="InterPro" id="IPR018060">
    <property type="entry name" value="HTH_AraC"/>
</dbReference>
<evidence type="ECO:0000256" key="5">
    <source>
        <dbReference type="ARBA" id="ARBA00024867"/>
    </source>
</evidence>
<dbReference type="PANTHER" id="PTHR43280:SF2">
    <property type="entry name" value="HTH-TYPE TRANSCRIPTIONAL REGULATOR EXSA"/>
    <property type="match status" value="1"/>
</dbReference>
<reference evidence="9 11" key="2">
    <citation type="submission" date="2007-08" db="EMBL/GenBank/DDBJ databases">
        <authorList>
            <person name="Fulton L."/>
            <person name="Clifton S."/>
            <person name="Fulton B."/>
            <person name="Xu J."/>
            <person name="Minx P."/>
            <person name="Pepin K.H."/>
            <person name="Johnson M."/>
            <person name="Thiruvilangam P."/>
            <person name="Bhonagiri V."/>
            <person name="Nash W.E."/>
            <person name="Wang C."/>
            <person name="Mardis E.R."/>
            <person name="Wilson R.K."/>
        </authorList>
    </citation>
    <scope>NUCLEOTIDE SEQUENCE [LARGE SCALE GENOMIC DNA]</scope>
    <source>
        <strain evidence="9 11">DSM 753</strain>
    </source>
</reference>
<keyword evidence="2" id="KW-0805">Transcription regulation</keyword>
<dbReference type="Pfam" id="PF00072">
    <property type="entry name" value="Response_reg"/>
    <property type="match status" value="1"/>
</dbReference>
<evidence type="ECO:0000313" key="11">
    <source>
        <dbReference type="Proteomes" id="UP000003490"/>
    </source>
</evidence>
<reference evidence="10 12" key="3">
    <citation type="submission" date="2017-07" db="EMBL/GenBank/DDBJ databases">
        <title>Prevalence of linear plasmids in Cutibacterium (Propionibacterium) acnes isolates obtained from prostatic tissue.</title>
        <authorList>
            <person name="Davidsson S."/>
            <person name="Carlsson J."/>
            <person name="Molling P."/>
            <person name="Andren O."/>
            <person name="Andersson S.-O."/>
            <person name="Brzuszkiewicz E."/>
            <person name="Poehlein A."/>
            <person name="Al-Zeer M."/>
            <person name="Brinkmann V."/>
            <person name="Scavenius C."/>
            <person name="Nazipi S."/>
            <person name="Soderquist B."/>
            <person name="Bruggemann H."/>
        </authorList>
    </citation>
    <scope>NUCLEOTIDE SEQUENCE [LARGE SCALE GENOMIC DNA]</scope>
    <source>
        <strain evidence="10 12">DSM 753</strain>
    </source>
</reference>
<dbReference type="EMBL" id="ABCB02000013">
    <property type="protein sequence ID" value="EDO62654.1"/>
    <property type="molecule type" value="Genomic_DNA"/>
</dbReference>
<dbReference type="Proteomes" id="UP000003490">
    <property type="component" value="Unassembled WGS sequence"/>
</dbReference>
<evidence type="ECO:0000313" key="9">
    <source>
        <dbReference type="EMBL" id="EDO62654.1"/>
    </source>
</evidence>
<dbReference type="InterPro" id="IPR009057">
    <property type="entry name" value="Homeodomain-like_sf"/>
</dbReference>
<keyword evidence="4" id="KW-0804">Transcription</keyword>
<dbReference type="EMBL" id="NOXF01000006">
    <property type="protein sequence ID" value="PEQ24270.1"/>
    <property type="molecule type" value="Genomic_DNA"/>
</dbReference>
<keyword evidence="12" id="KW-1185">Reference proteome</keyword>
<evidence type="ECO:0000256" key="4">
    <source>
        <dbReference type="ARBA" id="ARBA00023163"/>
    </source>
</evidence>
<dbReference type="eggNOG" id="COG4753">
    <property type="taxonomic scope" value="Bacteria"/>
</dbReference>
<dbReference type="PANTHER" id="PTHR43280">
    <property type="entry name" value="ARAC-FAMILY TRANSCRIPTIONAL REGULATOR"/>
    <property type="match status" value="1"/>
</dbReference>